<dbReference type="GO" id="GO:0005737">
    <property type="term" value="C:cytoplasm"/>
    <property type="evidence" value="ECO:0007669"/>
    <property type="project" value="TreeGrafter"/>
</dbReference>
<dbReference type="GO" id="GO:0016491">
    <property type="term" value="F:oxidoreductase activity"/>
    <property type="evidence" value="ECO:0007669"/>
    <property type="project" value="TreeGrafter"/>
</dbReference>
<evidence type="ECO:0000313" key="2">
    <source>
        <dbReference type="EMBL" id="OAD73264.1"/>
    </source>
</evidence>
<dbReference type="PANTHER" id="PTHR42840">
    <property type="entry name" value="NAD(P)-BINDING ROSSMANN-FOLD SUPERFAMILY PROTEIN-RELATED"/>
    <property type="match status" value="1"/>
</dbReference>
<dbReference type="InParanoid" id="A0A167MM98"/>
<dbReference type="AlphaFoldDB" id="A0A167MM98"/>
<keyword evidence="3" id="KW-1185">Reference proteome</keyword>
<dbReference type="GO" id="GO:0000166">
    <property type="term" value="F:nucleotide binding"/>
    <property type="evidence" value="ECO:0007669"/>
    <property type="project" value="InterPro"/>
</dbReference>
<protein>
    <recommendedName>
        <fullName evidence="1">Gfo/Idh/MocA-like oxidoreductase N-terminal domain-containing protein</fullName>
    </recommendedName>
</protein>
<dbReference type="VEuPathDB" id="FungiDB:PHYBLDRAFT_133752"/>
<feature type="domain" description="Gfo/Idh/MocA-like oxidoreductase N-terminal" evidence="1">
    <location>
        <begin position="80"/>
        <end position="165"/>
    </location>
</feature>
<dbReference type="InterPro" id="IPR000683">
    <property type="entry name" value="Gfo/Idh/MocA-like_OxRdtase_N"/>
</dbReference>
<evidence type="ECO:0000259" key="1">
    <source>
        <dbReference type="Pfam" id="PF01408"/>
    </source>
</evidence>
<dbReference type="EMBL" id="KV440981">
    <property type="protein sequence ID" value="OAD73264.1"/>
    <property type="molecule type" value="Genomic_DNA"/>
</dbReference>
<reference evidence="3" key="1">
    <citation type="submission" date="2015-06" db="EMBL/GenBank/DDBJ databases">
        <title>Expansion of signal transduction pathways in fungi by whole-genome duplication.</title>
        <authorList>
            <consortium name="DOE Joint Genome Institute"/>
            <person name="Corrochano L.M."/>
            <person name="Kuo A."/>
            <person name="Marcet-Houben M."/>
            <person name="Polaino S."/>
            <person name="Salamov A."/>
            <person name="Villalobos J.M."/>
            <person name="Alvarez M.I."/>
            <person name="Avalos J."/>
            <person name="Benito E.P."/>
            <person name="Benoit I."/>
            <person name="Burger G."/>
            <person name="Camino L.P."/>
            <person name="Canovas D."/>
            <person name="Cerda-Olmedo E."/>
            <person name="Cheng J.-F."/>
            <person name="Dominguez A."/>
            <person name="Elias M."/>
            <person name="Eslava A.P."/>
            <person name="Glaser F."/>
            <person name="Grimwood J."/>
            <person name="Gutierrez G."/>
            <person name="Heitman J."/>
            <person name="Henrissat B."/>
            <person name="Iturriaga E.A."/>
            <person name="Lang B.F."/>
            <person name="Lavin J.L."/>
            <person name="Lee S."/>
            <person name="Li W."/>
            <person name="Lindquist E."/>
            <person name="Lopez-Garcia S."/>
            <person name="Luque E.M."/>
            <person name="Marcos A.T."/>
            <person name="Martin J."/>
            <person name="McCluskey K."/>
            <person name="Medina H.R."/>
            <person name="Miralles-Duran A."/>
            <person name="Miyazaki A."/>
            <person name="Munoz-Torres E."/>
            <person name="Oguiza J.A."/>
            <person name="Ohm R."/>
            <person name="Olmedo M."/>
            <person name="Orejas M."/>
            <person name="Ortiz-Castellanos L."/>
            <person name="Pisabarro A.G."/>
            <person name="Rodriguez-Romero J."/>
            <person name="Ruiz-Herrera J."/>
            <person name="Ruiz-Vazquez R."/>
            <person name="Sanz C."/>
            <person name="Schackwitz W."/>
            <person name="Schmutz J."/>
            <person name="Shahriari M."/>
            <person name="Shelest E."/>
            <person name="Silva-Franco F."/>
            <person name="Soanes D."/>
            <person name="Syed K."/>
            <person name="Tagua V.G."/>
            <person name="Talbot N.J."/>
            <person name="Thon M."/>
            <person name="De vries R.P."/>
            <person name="Wiebenga A."/>
            <person name="Yadav J.S."/>
            <person name="Braun E.L."/>
            <person name="Baker S."/>
            <person name="Garre V."/>
            <person name="Horwitz B."/>
            <person name="Torres-Martinez S."/>
            <person name="Idnurm A."/>
            <person name="Herrera-Estrella A."/>
            <person name="Gabaldon T."/>
            <person name="Grigoriev I.V."/>
        </authorList>
    </citation>
    <scope>NUCLEOTIDE SEQUENCE [LARGE SCALE GENOMIC DNA]</scope>
    <source>
        <strain evidence="3">NRRL 1555(-)</strain>
    </source>
</reference>
<accession>A0A167MM98</accession>
<dbReference type="RefSeq" id="XP_018291304.1">
    <property type="nucleotide sequence ID" value="XM_018429591.1"/>
</dbReference>
<dbReference type="FunFam" id="3.30.360.10:FF:000030">
    <property type="entry name" value="NAD binding Rossmann fold oxidoreductase"/>
    <property type="match status" value="1"/>
</dbReference>
<organism evidence="2 3">
    <name type="scientific">Phycomyces blakesleeanus (strain ATCC 8743b / DSM 1359 / FGSC 10004 / NBRC 33097 / NRRL 1555)</name>
    <dbReference type="NCBI Taxonomy" id="763407"/>
    <lineage>
        <taxon>Eukaryota</taxon>
        <taxon>Fungi</taxon>
        <taxon>Fungi incertae sedis</taxon>
        <taxon>Mucoromycota</taxon>
        <taxon>Mucoromycotina</taxon>
        <taxon>Mucoromycetes</taxon>
        <taxon>Mucorales</taxon>
        <taxon>Phycomycetaceae</taxon>
        <taxon>Phycomyces</taxon>
    </lineage>
</organism>
<dbReference type="STRING" id="763407.A0A167MM98"/>
<evidence type="ECO:0000313" key="3">
    <source>
        <dbReference type="Proteomes" id="UP000077315"/>
    </source>
</evidence>
<gene>
    <name evidence="2" type="ORF">PHYBLDRAFT_133752</name>
</gene>
<dbReference type="PANTHER" id="PTHR42840:SF6">
    <property type="entry name" value="BINDING ROSSMANN FOLD OXIDOREDUCTASE, PUTATIVE (AFU_ORTHOLOGUE AFUA_3G11930)-RELATED"/>
    <property type="match status" value="1"/>
</dbReference>
<dbReference type="GO" id="GO:0006740">
    <property type="term" value="P:NADPH regeneration"/>
    <property type="evidence" value="ECO:0007669"/>
    <property type="project" value="TreeGrafter"/>
</dbReference>
<name>A0A167MM98_PHYB8</name>
<dbReference type="Proteomes" id="UP000077315">
    <property type="component" value="Unassembled WGS sequence"/>
</dbReference>
<dbReference type="Gene3D" id="3.40.50.720">
    <property type="entry name" value="NAD(P)-binding Rossmann-like Domain"/>
    <property type="match status" value="1"/>
</dbReference>
<dbReference type="Pfam" id="PF01408">
    <property type="entry name" value="GFO_IDH_MocA"/>
    <property type="match status" value="1"/>
</dbReference>
<dbReference type="Gene3D" id="3.30.360.10">
    <property type="entry name" value="Dihydrodipicolinate Reductase, domain 2"/>
    <property type="match status" value="1"/>
</dbReference>
<dbReference type="SUPFAM" id="SSF51735">
    <property type="entry name" value="NAD(P)-binding Rossmann-fold domains"/>
    <property type="match status" value="1"/>
</dbReference>
<dbReference type="InterPro" id="IPR036291">
    <property type="entry name" value="NAD(P)-bd_dom_sf"/>
</dbReference>
<dbReference type="SUPFAM" id="SSF55347">
    <property type="entry name" value="Glyceraldehyde-3-phosphate dehydrogenase-like, C-terminal domain"/>
    <property type="match status" value="1"/>
</dbReference>
<sequence length="418" mass="46616">MTGSLGKLNVLMVGTGEYTTGFVNGNASASDKKVGVIALTMFDLRRREKVSSIGMVGVNGKKFPAVREHLSKNIGEAYKMDTQVTTYPEDDQIDPDSYKKAIDDLSPGDAITIFTPDPTHFPIALYAIQHGVHVLVTKPAVKLLAQHQELMKEAKKHNVIVMVEHHKRFDATYADARVKAEKLGEFNYFYSYMSQPKYQLDTFRAWAGKESDISYYLNSHHIDFHCWALNGRAVPYRVTASGSKGVATSAPFNLVDGTEDTISLLVNWRSIRHPGCEGIAVYTSSWTAPKGEVHSQQRFHYLAAKGEIQIDQAHRGYTSTTDEAGHSHVNPFFMNYAPDEEGHFGGQTSYGYLSIEKFVDSCRQFNANKVSLATLEDRSLPTLENTVLVTAILEAGRRSLDEKRPVDITQKNGEWVLL</sequence>
<proteinExistence type="predicted"/>
<dbReference type="GeneID" id="28990497"/>
<dbReference type="OrthoDB" id="2127032at2759"/>